<evidence type="ECO:0000256" key="2">
    <source>
        <dbReference type="SAM" id="SignalP"/>
    </source>
</evidence>
<protein>
    <recommendedName>
        <fullName evidence="5">HTH luxR-type domain-containing protein</fullName>
    </recommendedName>
</protein>
<keyword evidence="1" id="KW-0812">Transmembrane</keyword>
<dbReference type="EMBL" id="CP067018">
    <property type="protein sequence ID" value="QQN58720.1"/>
    <property type="molecule type" value="Genomic_DNA"/>
</dbReference>
<dbReference type="Gene3D" id="1.25.40.10">
    <property type="entry name" value="Tetratricopeptide repeat domain"/>
    <property type="match status" value="2"/>
</dbReference>
<dbReference type="GO" id="GO:0003677">
    <property type="term" value="F:DNA binding"/>
    <property type="evidence" value="ECO:0007669"/>
    <property type="project" value="InterPro"/>
</dbReference>
<accession>A0A7T7ZYL4</accession>
<name>A0A7T7ZYL4_9FLAO</name>
<feature type="transmembrane region" description="Helical" evidence="1">
    <location>
        <begin position="346"/>
        <end position="364"/>
    </location>
</feature>
<dbReference type="SUPFAM" id="SSF48452">
    <property type="entry name" value="TPR-like"/>
    <property type="match status" value="1"/>
</dbReference>
<sequence>MYKILFSLITLFTPFSIIAQNNKEKAIDSLYKTISSTIPYNVRGDAEKNLKVCTEIYYKSKEINYTDGQVKALEYMAQVYSINHNMKQALAKANEGLDLTKGNPRYTIASSSFLLLKGRALYSIGYFEEGRKKIQEAVALAETAPERDRNEVHSIKAASFYLTLESFASDKKHTLSKKEKEFYLLSSYKELQQISINDSKKKSLTTMVAYGLAKLYTGDNQLDKAEKYLSIGDKVDKNERSLWQIFHYESSGAIQQKKKNYAKAIEEYNAAIRISKEYQWFAHMGLLYSALAECYHNQENYKQESYFLSKSKKFNDSINIAESNIVNTVLKTETITEKTYLTEARIFYYAIAILLGISALGYYITRYRTVKKIQPHITDQNEDPDHEKINHAAQLAENNDPTFYLKFTEIFPYFSQNLLEISSKLSQSDLEYCALMKMNFDTKKIAIIKKISAGAVESKKHRLRKKLNISSEEDIYIWLMDK</sequence>
<feature type="signal peptide" evidence="2">
    <location>
        <begin position="1"/>
        <end position="19"/>
    </location>
</feature>
<evidence type="ECO:0000313" key="3">
    <source>
        <dbReference type="EMBL" id="QQN58720.1"/>
    </source>
</evidence>
<dbReference type="InterPro" id="IPR019734">
    <property type="entry name" value="TPR_rpt"/>
</dbReference>
<dbReference type="RefSeq" id="WP_034870498.1">
    <property type="nucleotide sequence ID" value="NZ_CP067018.1"/>
</dbReference>
<evidence type="ECO:0008006" key="5">
    <source>
        <dbReference type="Google" id="ProtNLM"/>
    </source>
</evidence>
<keyword evidence="1" id="KW-0472">Membrane</keyword>
<organism evidence="3 4">
    <name type="scientific">Elizabethkingia bruuniana</name>
    <dbReference type="NCBI Taxonomy" id="1756149"/>
    <lineage>
        <taxon>Bacteria</taxon>
        <taxon>Pseudomonadati</taxon>
        <taxon>Bacteroidota</taxon>
        <taxon>Flavobacteriia</taxon>
        <taxon>Flavobacteriales</taxon>
        <taxon>Weeksellaceae</taxon>
        <taxon>Elizabethkingia</taxon>
    </lineage>
</organism>
<feature type="chain" id="PRO_5032677118" description="HTH luxR-type domain-containing protein" evidence="2">
    <location>
        <begin position="20"/>
        <end position="482"/>
    </location>
</feature>
<gene>
    <name evidence="3" type="ORF">I6H88_20215</name>
</gene>
<dbReference type="AlphaFoldDB" id="A0A7T7ZYL4"/>
<dbReference type="SUPFAM" id="SSF46894">
    <property type="entry name" value="C-terminal effector domain of the bipartite response regulators"/>
    <property type="match status" value="1"/>
</dbReference>
<evidence type="ECO:0000256" key="1">
    <source>
        <dbReference type="SAM" id="Phobius"/>
    </source>
</evidence>
<keyword evidence="2" id="KW-0732">Signal</keyword>
<proteinExistence type="predicted"/>
<dbReference type="InterPro" id="IPR036388">
    <property type="entry name" value="WH-like_DNA-bd_sf"/>
</dbReference>
<keyword evidence="1" id="KW-1133">Transmembrane helix</keyword>
<dbReference type="Proteomes" id="UP000595426">
    <property type="component" value="Chromosome"/>
</dbReference>
<dbReference type="InterPro" id="IPR016032">
    <property type="entry name" value="Sig_transdc_resp-reg_C-effctor"/>
</dbReference>
<keyword evidence="4" id="KW-1185">Reference proteome</keyword>
<reference evidence="3 4" key="1">
    <citation type="submission" date="2020-12" db="EMBL/GenBank/DDBJ databases">
        <title>FDA dAtabase for Regulatory Grade micrObial Sequences (FDA-ARGOS): Supporting development and validation of Infectious Disease Dx tests.</title>
        <authorList>
            <person name="Kerrigan L."/>
            <person name="Long C."/>
            <person name="Tallon L."/>
            <person name="Sadzewicz L."/>
            <person name="Zhao X."/>
            <person name="Boylan J."/>
            <person name="Ott S."/>
            <person name="Bowen H."/>
            <person name="Vavikolanu K."/>
            <person name="Mehta A."/>
            <person name="Aluvathingal J."/>
            <person name="Nadendla S."/>
            <person name="Yan Y."/>
            <person name="Sichtig H."/>
        </authorList>
    </citation>
    <scope>NUCLEOTIDE SEQUENCE [LARGE SCALE GENOMIC DNA]</scope>
    <source>
        <strain evidence="3 4">FDAARGOS_1031</strain>
    </source>
</reference>
<dbReference type="Gene3D" id="1.10.10.10">
    <property type="entry name" value="Winged helix-like DNA-binding domain superfamily/Winged helix DNA-binding domain"/>
    <property type="match status" value="1"/>
</dbReference>
<dbReference type="SMART" id="SM00028">
    <property type="entry name" value="TPR"/>
    <property type="match status" value="5"/>
</dbReference>
<evidence type="ECO:0000313" key="4">
    <source>
        <dbReference type="Proteomes" id="UP000595426"/>
    </source>
</evidence>
<dbReference type="InterPro" id="IPR011990">
    <property type="entry name" value="TPR-like_helical_dom_sf"/>
</dbReference>
<dbReference type="GO" id="GO:0006355">
    <property type="term" value="P:regulation of DNA-templated transcription"/>
    <property type="evidence" value="ECO:0007669"/>
    <property type="project" value="InterPro"/>
</dbReference>